<proteinExistence type="predicted"/>
<dbReference type="Proteomes" id="UP000805649">
    <property type="component" value="Unassembled WGS sequence"/>
</dbReference>
<reference evidence="1 2" key="1">
    <citation type="journal article" date="2020" name="Phytopathology">
        <title>Genome Sequence Resources of Colletotrichum truncatum, C. plurivorum, C. musicola, and C. sojae: Four Species Pathogenic to Soybean (Glycine max).</title>
        <authorList>
            <person name="Rogerio F."/>
            <person name="Boufleur T.R."/>
            <person name="Ciampi-Guillardi M."/>
            <person name="Sukno S.A."/>
            <person name="Thon M.R."/>
            <person name="Massola Junior N.S."/>
            <person name="Baroncelli R."/>
        </authorList>
    </citation>
    <scope>NUCLEOTIDE SEQUENCE [LARGE SCALE GENOMIC DNA]</scope>
    <source>
        <strain evidence="1 2">CMES1059</strain>
    </source>
</reference>
<sequence>MSAGHYDAIIIGSGQSGTPLASAFAAAGRKTAIIDRRHIGGTCVNEGCTPTKTMIASGRAAYVSHRGDVYGVRTSRDATVDLEKVRQRKRDIVDSWSKGGETRLIKAGVDVIKGEARFIGPKEIEVRMVEGGKTRLTAETVFINTGERPAKPKIPGLENVAAQRILDSTSVMELGEVPSHLIVVGGGYIGLEFSQLFRRLGAQVTIVQRAKQLVPREDEDVAKAMLEILQEDGIAVHLSSTIESVSRADSGLNITITTDLRGTIKKTGSHLLLAAGRVPNTDMLNLSTAGVELTSSGHIIVDDLLRTNIPGVYALGDVHGGPAFTHISYDDFRVIRANLIPTSVPSTAPKITSTKASPSRNFVPYVVYTDPQLGHIGLHAKDTINRKTRTATMPMSFVARAIEMEETRGLMKATVDAETGEILGFTCLGIEGGEIMAVVQAAMLGGLKWWDLEATVWAHPSLAESLNNLWGYLE</sequence>
<comment type="caution">
    <text evidence="1">The sequence shown here is derived from an EMBL/GenBank/DDBJ whole genome shotgun (WGS) entry which is preliminary data.</text>
</comment>
<dbReference type="EMBL" id="VUJX02000009">
    <property type="protein sequence ID" value="KAL0931677.1"/>
    <property type="molecule type" value="Genomic_DNA"/>
</dbReference>
<accession>A0ACC3YII5</accession>
<gene>
    <name evidence="1" type="ORF">CTRU02_212630</name>
</gene>
<evidence type="ECO:0000313" key="2">
    <source>
        <dbReference type="Proteomes" id="UP000805649"/>
    </source>
</evidence>
<protein>
    <submittedName>
        <fullName evidence="1">FAD-dependent pyridine nucleotide-disulfide oxidoreductase</fullName>
    </submittedName>
</protein>
<name>A0ACC3YII5_COLTU</name>
<keyword evidence="2" id="KW-1185">Reference proteome</keyword>
<organism evidence="1 2">
    <name type="scientific">Colletotrichum truncatum</name>
    <name type="common">Anthracnose fungus</name>
    <name type="synonym">Colletotrichum capsici</name>
    <dbReference type="NCBI Taxonomy" id="5467"/>
    <lineage>
        <taxon>Eukaryota</taxon>
        <taxon>Fungi</taxon>
        <taxon>Dikarya</taxon>
        <taxon>Ascomycota</taxon>
        <taxon>Pezizomycotina</taxon>
        <taxon>Sordariomycetes</taxon>
        <taxon>Hypocreomycetidae</taxon>
        <taxon>Glomerellales</taxon>
        <taxon>Glomerellaceae</taxon>
        <taxon>Colletotrichum</taxon>
        <taxon>Colletotrichum truncatum species complex</taxon>
    </lineage>
</organism>
<evidence type="ECO:0000313" key="1">
    <source>
        <dbReference type="EMBL" id="KAL0931677.1"/>
    </source>
</evidence>